<accession>X0TQU7</accession>
<gene>
    <name evidence="2" type="ORF">S01H1_27405</name>
</gene>
<dbReference type="PANTHER" id="PTHR21248">
    <property type="entry name" value="CARDIOLIPIN SYNTHASE"/>
    <property type="match status" value="1"/>
</dbReference>
<dbReference type="EMBL" id="BARS01016681">
    <property type="protein sequence ID" value="GAF89596.1"/>
    <property type="molecule type" value="Genomic_DNA"/>
</dbReference>
<feature type="domain" description="PLD phosphodiesterase" evidence="1">
    <location>
        <begin position="71"/>
        <end position="93"/>
    </location>
</feature>
<sequence>MQALAQAILNNVNVYIITSDLHAGSYSSHTDLQYIYNYLLQLTHDKTKLNTFLHLATVSYTNAQKDNIGSHNKFWMVDNKIFYVGSHNIYPSSLQQFGVIIDSKAAAAQINKTLWNPLW</sequence>
<proteinExistence type="predicted"/>
<feature type="non-terminal residue" evidence="2">
    <location>
        <position position="119"/>
    </location>
</feature>
<evidence type="ECO:0000259" key="1">
    <source>
        <dbReference type="PROSITE" id="PS50035"/>
    </source>
</evidence>
<comment type="caution">
    <text evidence="2">The sequence shown here is derived from an EMBL/GenBank/DDBJ whole genome shotgun (WGS) entry which is preliminary data.</text>
</comment>
<dbReference type="GO" id="GO:0032049">
    <property type="term" value="P:cardiolipin biosynthetic process"/>
    <property type="evidence" value="ECO:0007669"/>
    <property type="project" value="UniProtKB-ARBA"/>
</dbReference>
<dbReference type="GO" id="GO:0008808">
    <property type="term" value="F:cardiolipin synthase activity"/>
    <property type="evidence" value="ECO:0007669"/>
    <property type="project" value="TreeGrafter"/>
</dbReference>
<dbReference type="Pfam" id="PF13091">
    <property type="entry name" value="PLDc_2"/>
    <property type="match status" value="1"/>
</dbReference>
<dbReference type="SMART" id="SM00155">
    <property type="entry name" value="PLDc"/>
    <property type="match status" value="1"/>
</dbReference>
<dbReference type="PANTHER" id="PTHR21248:SF22">
    <property type="entry name" value="PHOSPHOLIPASE D"/>
    <property type="match status" value="1"/>
</dbReference>
<protein>
    <recommendedName>
        <fullName evidence="1">PLD phosphodiesterase domain-containing protein</fullName>
    </recommendedName>
</protein>
<dbReference type="Gene3D" id="3.30.870.10">
    <property type="entry name" value="Endonuclease Chain A"/>
    <property type="match status" value="1"/>
</dbReference>
<dbReference type="SUPFAM" id="SSF56024">
    <property type="entry name" value="Phospholipase D/nuclease"/>
    <property type="match status" value="1"/>
</dbReference>
<evidence type="ECO:0000313" key="2">
    <source>
        <dbReference type="EMBL" id="GAF89596.1"/>
    </source>
</evidence>
<dbReference type="InterPro" id="IPR025202">
    <property type="entry name" value="PLD-like_dom"/>
</dbReference>
<organism evidence="2">
    <name type="scientific">marine sediment metagenome</name>
    <dbReference type="NCBI Taxonomy" id="412755"/>
    <lineage>
        <taxon>unclassified sequences</taxon>
        <taxon>metagenomes</taxon>
        <taxon>ecological metagenomes</taxon>
    </lineage>
</organism>
<reference evidence="2" key="1">
    <citation type="journal article" date="2014" name="Front. Microbiol.">
        <title>High frequency of phylogenetically diverse reductive dehalogenase-homologous genes in deep subseafloor sedimentary metagenomes.</title>
        <authorList>
            <person name="Kawai M."/>
            <person name="Futagami T."/>
            <person name="Toyoda A."/>
            <person name="Takaki Y."/>
            <person name="Nishi S."/>
            <person name="Hori S."/>
            <person name="Arai W."/>
            <person name="Tsubouchi T."/>
            <person name="Morono Y."/>
            <person name="Uchiyama I."/>
            <person name="Ito T."/>
            <person name="Fujiyama A."/>
            <person name="Inagaki F."/>
            <person name="Takami H."/>
        </authorList>
    </citation>
    <scope>NUCLEOTIDE SEQUENCE</scope>
    <source>
        <strain evidence="2">Expedition CK06-06</strain>
    </source>
</reference>
<dbReference type="AlphaFoldDB" id="X0TQU7"/>
<dbReference type="GO" id="GO:0016020">
    <property type="term" value="C:membrane"/>
    <property type="evidence" value="ECO:0007669"/>
    <property type="project" value="TreeGrafter"/>
</dbReference>
<dbReference type="InterPro" id="IPR001736">
    <property type="entry name" value="PLipase_D/transphosphatidylase"/>
</dbReference>
<dbReference type="PROSITE" id="PS50035">
    <property type="entry name" value="PLD"/>
    <property type="match status" value="1"/>
</dbReference>
<name>X0TQU7_9ZZZZ</name>